<evidence type="ECO:0000256" key="6">
    <source>
        <dbReference type="ARBA" id="ARBA00032692"/>
    </source>
</evidence>
<evidence type="ECO:0000313" key="8">
    <source>
        <dbReference type="Proteomes" id="UP000193922"/>
    </source>
</evidence>
<accession>A0A1Y1VV15</accession>
<dbReference type="PANTHER" id="PTHR13342">
    <property type="entry name" value="RAGULATOR COMPLEX PROTEIN LAMTOR5"/>
    <property type="match status" value="1"/>
</dbReference>
<keyword evidence="5" id="KW-0458">Lysosome</keyword>
<dbReference type="InterPro" id="IPR024135">
    <property type="entry name" value="LAMTOR5"/>
</dbReference>
<dbReference type="GO" id="GO:0071230">
    <property type="term" value="P:cellular response to amino acid stimulus"/>
    <property type="evidence" value="ECO:0007669"/>
    <property type="project" value="TreeGrafter"/>
</dbReference>
<dbReference type="RefSeq" id="XP_040739308.1">
    <property type="nucleotide sequence ID" value="XM_040888972.1"/>
</dbReference>
<dbReference type="Gene3D" id="3.30.450.30">
    <property type="entry name" value="Dynein light chain 2a, cytoplasmic"/>
    <property type="match status" value="1"/>
</dbReference>
<dbReference type="GO" id="GO:1904263">
    <property type="term" value="P:positive regulation of TORC1 signaling"/>
    <property type="evidence" value="ECO:0007669"/>
    <property type="project" value="TreeGrafter"/>
</dbReference>
<dbReference type="Pfam" id="PF16672">
    <property type="entry name" value="LAMTOR5"/>
    <property type="match status" value="1"/>
</dbReference>
<keyword evidence="8" id="KW-1185">Reference proteome</keyword>
<protein>
    <recommendedName>
        <fullName evidence="6">Late endosomal/lysosomal adaptor and MAPK and MTOR activator 5</fullName>
    </recommendedName>
</protein>
<reference evidence="7 8" key="1">
    <citation type="submission" date="2016-07" db="EMBL/GenBank/DDBJ databases">
        <title>Pervasive Adenine N6-methylation of Active Genes in Fungi.</title>
        <authorList>
            <consortium name="DOE Joint Genome Institute"/>
            <person name="Mondo S.J."/>
            <person name="Dannebaum R.O."/>
            <person name="Kuo R.C."/>
            <person name="Labutti K."/>
            <person name="Haridas S."/>
            <person name="Kuo A."/>
            <person name="Salamov A."/>
            <person name="Ahrendt S.R."/>
            <person name="Lipzen A."/>
            <person name="Sullivan W."/>
            <person name="Andreopoulos W.B."/>
            <person name="Clum A."/>
            <person name="Lindquist E."/>
            <person name="Daum C."/>
            <person name="Ramamoorthy G.K."/>
            <person name="Gryganskyi A."/>
            <person name="Culley D."/>
            <person name="Magnuson J.K."/>
            <person name="James T.Y."/>
            <person name="O'Malley M.A."/>
            <person name="Stajich J.E."/>
            <person name="Spatafora J.W."/>
            <person name="Visel A."/>
            <person name="Grigoriev I.V."/>
        </authorList>
    </citation>
    <scope>NUCLEOTIDE SEQUENCE [LARGE SCALE GENOMIC DNA]</scope>
    <source>
        <strain evidence="7 8">ATCC 12442</strain>
    </source>
</reference>
<dbReference type="AlphaFoldDB" id="A0A1Y1VV15"/>
<dbReference type="EMBL" id="MCFD01000080">
    <property type="protein sequence ID" value="ORX64604.1"/>
    <property type="molecule type" value="Genomic_DNA"/>
</dbReference>
<gene>
    <name evidence="7" type="ORF">DL89DRAFT_272139</name>
</gene>
<dbReference type="GO" id="GO:0043066">
    <property type="term" value="P:negative regulation of apoptotic process"/>
    <property type="evidence" value="ECO:0007669"/>
    <property type="project" value="InterPro"/>
</dbReference>
<sequence>MEAEIDNIIESLIESDRTVFGVVVTDDSGLCLATRGDNIPEEAAGLVAAIANRSENFLSQPNAEVVYSPVAQIEAENMVVLVRRIDTVVVGIFKHRDT</sequence>
<evidence type="ECO:0000256" key="1">
    <source>
        <dbReference type="ARBA" id="ARBA00004371"/>
    </source>
</evidence>
<comment type="caution">
    <text evidence="7">The sequence shown here is derived from an EMBL/GenBank/DDBJ whole genome shotgun (WGS) entry which is preliminary data.</text>
</comment>
<dbReference type="GO" id="GO:0005085">
    <property type="term" value="F:guanyl-nucleotide exchange factor activity"/>
    <property type="evidence" value="ECO:0007669"/>
    <property type="project" value="TreeGrafter"/>
</dbReference>
<dbReference type="GO" id="GO:0071986">
    <property type="term" value="C:Ragulator complex"/>
    <property type="evidence" value="ECO:0007669"/>
    <property type="project" value="InterPro"/>
</dbReference>
<name>A0A1Y1VV15_9FUNG</name>
<dbReference type="OrthoDB" id="76862at2759"/>
<evidence type="ECO:0000256" key="4">
    <source>
        <dbReference type="ARBA" id="ARBA00022490"/>
    </source>
</evidence>
<comment type="subcellular location">
    <subcellularLocation>
        <location evidence="2">Cytoplasm</location>
    </subcellularLocation>
    <subcellularLocation>
        <location evidence="1">Lysosome</location>
    </subcellularLocation>
</comment>
<dbReference type="PANTHER" id="PTHR13342:SF2">
    <property type="entry name" value="RAGULATOR COMPLEX PROTEIN LAMTOR5"/>
    <property type="match status" value="1"/>
</dbReference>
<dbReference type="GeneID" id="63805620"/>
<dbReference type="Proteomes" id="UP000193922">
    <property type="component" value="Unassembled WGS sequence"/>
</dbReference>
<evidence type="ECO:0000256" key="2">
    <source>
        <dbReference type="ARBA" id="ARBA00004496"/>
    </source>
</evidence>
<evidence type="ECO:0000256" key="5">
    <source>
        <dbReference type="ARBA" id="ARBA00023228"/>
    </source>
</evidence>
<proteinExistence type="inferred from homology"/>
<keyword evidence="4" id="KW-0963">Cytoplasm</keyword>
<organism evidence="7 8">
    <name type="scientific">Linderina pennispora</name>
    <dbReference type="NCBI Taxonomy" id="61395"/>
    <lineage>
        <taxon>Eukaryota</taxon>
        <taxon>Fungi</taxon>
        <taxon>Fungi incertae sedis</taxon>
        <taxon>Zoopagomycota</taxon>
        <taxon>Kickxellomycotina</taxon>
        <taxon>Kickxellomycetes</taxon>
        <taxon>Kickxellales</taxon>
        <taxon>Kickxellaceae</taxon>
        <taxon>Linderina</taxon>
    </lineage>
</organism>
<evidence type="ECO:0000256" key="3">
    <source>
        <dbReference type="ARBA" id="ARBA00007795"/>
    </source>
</evidence>
<evidence type="ECO:0000313" key="7">
    <source>
        <dbReference type="EMBL" id="ORX64604.1"/>
    </source>
</evidence>
<comment type="similarity">
    <text evidence="3">Belongs to the LAMTOR5 family.</text>
</comment>